<dbReference type="InterPro" id="IPR015307">
    <property type="entry name" value="Restrct_endonuc_II_HincII"/>
</dbReference>
<sequence length="255" mass="29656">MHVNYPELIKNLKGAFVPKPLSGTLSGHAAGEPFDKHVYNEIKKQLPNCTFRQYEYLNDLYTQNSDVIGYEAREKLFKSPSVHFLLARGKDVTNKWSSENPFDEKQNDTADILVVKDNFYEIIDIKTRNLSKSAQPPNIISAFKLAQVCSKMIDNKEYDKFTINYFEIDWELNKEKLVCKDAHFASLFRCNPSNLYINWAAAMQLQFHICDLDQEFKGNLEEWAVAYLKHFVAQAKKRASDMITKFVIPFEKYIN</sequence>
<name>A0A2H3K9P3_9FLAO</name>
<dbReference type="Gene3D" id="3.40.600.10">
    <property type="entry name" value="DNA mismatch repair MutH/Restriction endonuclease, type II"/>
    <property type="match status" value="1"/>
</dbReference>
<dbReference type="OMA" id="TFRQYEY"/>
<comment type="caution">
    <text evidence="4">The sequence shown here is derived from an EMBL/GenBank/DDBJ whole genome shotgun (WGS) entry which is preliminary data.</text>
</comment>
<evidence type="ECO:0000313" key="4">
    <source>
        <dbReference type="EMBL" id="PDS22926.1"/>
    </source>
</evidence>
<accession>A0A2H3K9P3</accession>
<dbReference type="SUPFAM" id="SSF52980">
    <property type="entry name" value="Restriction endonuclease-like"/>
    <property type="match status" value="1"/>
</dbReference>
<dbReference type="GO" id="GO:0009307">
    <property type="term" value="P:DNA restriction-modification system"/>
    <property type="evidence" value="ECO:0007669"/>
    <property type="project" value="InterPro"/>
</dbReference>
<reference evidence="4 5" key="1">
    <citation type="submission" date="2017-09" db="EMBL/GenBank/DDBJ databases">
        <title>Whole genomes of Flavobacteriaceae.</title>
        <authorList>
            <person name="Stine C."/>
            <person name="Li C."/>
            <person name="Tadesse D."/>
        </authorList>
    </citation>
    <scope>NUCLEOTIDE SEQUENCE [LARGE SCALE GENOMIC DNA]</scope>
    <source>
        <strain evidence="4 5">ATCC 35036</strain>
    </source>
</reference>
<dbReference type="GO" id="GO:0009036">
    <property type="term" value="F:type II site-specific deoxyribonuclease activity"/>
    <property type="evidence" value="ECO:0007669"/>
    <property type="project" value="InterPro"/>
</dbReference>
<dbReference type="Pfam" id="PF09226">
    <property type="entry name" value="Endonuc-HincII"/>
    <property type="match status" value="1"/>
</dbReference>
<keyword evidence="1" id="KW-0540">Nuclease</keyword>
<protein>
    <submittedName>
        <fullName evidence="4">Restriction endonuclease</fullName>
    </submittedName>
</protein>
<organism evidence="4 5">
    <name type="scientific">Flavobacterium branchiophilum</name>
    <dbReference type="NCBI Taxonomy" id="55197"/>
    <lineage>
        <taxon>Bacteria</taxon>
        <taxon>Pseudomonadati</taxon>
        <taxon>Bacteroidota</taxon>
        <taxon>Flavobacteriia</taxon>
        <taxon>Flavobacteriales</taxon>
        <taxon>Flavobacteriaceae</taxon>
        <taxon>Flavobacterium</taxon>
    </lineage>
</organism>
<dbReference type="InterPro" id="IPR037057">
    <property type="entry name" value="DNA_rep_MutH/T2_RE_sf"/>
</dbReference>
<dbReference type="RefSeq" id="WP_014084617.1">
    <property type="nucleotide sequence ID" value="NZ_CBCSFI010000005.1"/>
</dbReference>
<evidence type="ECO:0000256" key="1">
    <source>
        <dbReference type="ARBA" id="ARBA00022722"/>
    </source>
</evidence>
<evidence type="ECO:0000256" key="3">
    <source>
        <dbReference type="ARBA" id="ARBA00022801"/>
    </source>
</evidence>
<dbReference type="InterPro" id="IPR011335">
    <property type="entry name" value="Restrct_endonuc-II-like"/>
</dbReference>
<keyword evidence="3" id="KW-0378">Hydrolase</keyword>
<dbReference type="AlphaFoldDB" id="A0A2H3K9P3"/>
<proteinExistence type="predicted"/>
<gene>
    <name evidence="4" type="ORF">B0A77_12135</name>
</gene>
<keyword evidence="2 4" id="KW-0255">Endonuclease</keyword>
<dbReference type="GO" id="GO:0003677">
    <property type="term" value="F:DNA binding"/>
    <property type="evidence" value="ECO:0007669"/>
    <property type="project" value="InterPro"/>
</dbReference>
<dbReference type="EMBL" id="PCMW01000075">
    <property type="protein sequence ID" value="PDS22926.1"/>
    <property type="molecule type" value="Genomic_DNA"/>
</dbReference>
<evidence type="ECO:0000313" key="5">
    <source>
        <dbReference type="Proteomes" id="UP000220828"/>
    </source>
</evidence>
<dbReference type="OrthoDB" id="1082220at2"/>
<dbReference type="Proteomes" id="UP000220828">
    <property type="component" value="Unassembled WGS sequence"/>
</dbReference>
<evidence type="ECO:0000256" key="2">
    <source>
        <dbReference type="ARBA" id="ARBA00022759"/>
    </source>
</evidence>
<dbReference type="CDD" id="cd22329">
    <property type="entry name" value="HincII-like"/>
    <property type="match status" value="1"/>
</dbReference>